<keyword evidence="3" id="KW-0732">Signal</keyword>
<dbReference type="AlphaFoldDB" id="A0A812X000"/>
<dbReference type="Proteomes" id="UP000601435">
    <property type="component" value="Unassembled WGS sequence"/>
</dbReference>
<evidence type="ECO:0000313" key="4">
    <source>
        <dbReference type="EMBL" id="CAE7716453.1"/>
    </source>
</evidence>
<dbReference type="GO" id="GO:0016491">
    <property type="term" value="F:oxidoreductase activity"/>
    <property type="evidence" value="ECO:0007669"/>
    <property type="project" value="UniProtKB-KW"/>
</dbReference>
<accession>A0A812X000</accession>
<dbReference type="OrthoDB" id="1393670at2759"/>
<proteinExistence type="inferred from homology"/>
<name>A0A812X000_9DINO</name>
<dbReference type="InterPro" id="IPR036291">
    <property type="entry name" value="NAD(P)-bd_dom_sf"/>
</dbReference>
<organism evidence="4 5">
    <name type="scientific">Symbiodinium necroappetens</name>
    <dbReference type="NCBI Taxonomy" id="1628268"/>
    <lineage>
        <taxon>Eukaryota</taxon>
        <taxon>Sar</taxon>
        <taxon>Alveolata</taxon>
        <taxon>Dinophyceae</taxon>
        <taxon>Suessiales</taxon>
        <taxon>Symbiodiniaceae</taxon>
        <taxon>Symbiodinium</taxon>
    </lineage>
</organism>
<dbReference type="SUPFAM" id="SSF51735">
    <property type="entry name" value="NAD(P)-binding Rossmann-fold domains"/>
    <property type="match status" value="1"/>
</dbReference>
<dbReference type="InterPro" id="IPR002347">
    <property type="entry name" value="SDR_fam"/>
</dbReference>
<dbReference type="Pfam" id="PF00106">
    <property type="entry name" value="adh_short"/>
    <property type="match status" value="1"/>
</dbReference>
<reference evidence="4" key="1">
    <citation type="submission" date="2021-02" db="EMBL/GenBank/DDBJ databases">
        <authorList>
            <person name="Dougan E. K."/>
            <person name="Rhodes N."/>
            <person name="Thang M."/>
            <person name="Chan C."/>
        </authorList>
    </citation>
    <scope>NUCLEOTIDE SEQUENCE</scope>
</reference>
<evidence type="ECO:0000256" key="2">
    <source>
        <dbReference type="ARBA" id="ARBA00023002"/>
    </source>
</evidence>
<dbReference type="PANTHER" id="PTHR44196">
    <property type="entry name" value="DEHYDROGENASE/REDUCTASE SDR FAMILY MEMBER 7B"/>
    <property type="match status" value="1"/>
</dbReference>
<feature type="chain" id="PRO_5032932794" evidence="3">
    <location>
        <begin position="20"/>
        <end position="292"/>
    </location>
</feature>
<dbReference type="PRINTS" id="PR00081">
    <property type="entry name" value="GDHRDH"/>
</dbReference>
<gene>
    <name evidence="4" type="primary">KCR1</name>
    <name evidence="4" type="ORF">SNEC2469_LOCUS20650</name>
</gene>
<evidence type="ECO:0000313" key="5">
    <source>
        <dbReference type="Proteomes" id="UP000601435"/>
    </source>
</evidence>
<protein>
    <submittedName>
        <fullName evidence="4">KCR1 protein</fullName>
    </submittedName>
</protein>
<dbReference type="GO" id="GO:0016020">
    <property type="term" value="C:membrane"/>
    <property type="evidence" value="ECO:0007669"/>
    <property type="project" value="TreeGrafter"/>
</dbReference>
<keyword evidence="5" id="KW-1185">Reference proteome</keyword>
<feature type="signal peptide" evidence="3">
    <location>
        <begin position="1"/>
        <end position="19"/>
    </location>
</feature>
<evidence type="ECO:0000256" key="3">
    <source>
        <dbReference type="SAM" id="SignalP"/>
    </source>
</evidence>
<evidence type="ECO:0000256" key="1">
    <source>
        <dbReference type="ARBA" id="ARBA00006484"/>
    </source>
</evidence>
<comment type="caution">
    <text evidence="4">The sequence shown here is derived from an EMBL/GenBank/DDBJ whole genome shotgun (WGS) entry which is preliminary data.</text>
</comment>
<sequence>MIFRVFAILAAIVAYLLQPHRHLSASAAGYVKQGQWALVLGGSHGLGEAWAHQLAALKLNLILVARQPKPMETLKEALLSKVDIEIETWTQDLANLTETWLLETLERHQVRLLVVNAAFSGPRGTFLDGGLGESKTVIDVNILAMLTSAHVFGNHLSQQGAAGGMVLMSSLAGEIGGAFIANYAASKAYITTFAQGLNTELSGTGIDAMACLAGPTVTPTYLGAVSKETARNTYIEQEPYEVVSECLANLGRNSWVVTGPLNKLVHLVFTRLLPRSLASQVISDQTRKLLGL</sequence>
<dbReference type="Gene3D" id="3.40.50.720">
    <property type="entry name" value="NAD(P)-binding Rossmann-like Domain"/>
    <property type="match status" value="1"/>
</dbReference>
<comment type="similarity">
    <text evidence="1">Belongs to the short-chain dehydrogenases/reductases (SDR) family.</text>
</comment>
<dbReference type="PANTHER" id="PTHR44196:SF2">
    <property type="entry name" value="SHORT-CHAIN DEHYDROGENASE-RELATED"/>
    <property type="match status" value="1"/>
</dbReference>
<keyword evidence="2" id="KW-0560">Oxidoreductase</keyword>
<dbReference type="EMBL" id="CAJNJA010036141">
    <property type="protein sequence ID" value="CAE7716453.1"/>
    <property type="molecule type" value="Genomic_DNA"/>
</dbReference>